<feature type="region of interest" description="Disordered" evidence="3">
    <location>
        <begin position="1"/>
        <end position="25"/>
    </location>
</feature>
<accession>A0ABP1RW66</accession>
<evidence type="ECO:0000256" key="1">
    <source>
        <dbReference type="ARBA" id="ARBA00022884"/>
    </source>
</evidence>
<dbReference type="PANTHER" id="PTHR23236">
    <property type="entry name" value="EUKARYOTIC TRANSLATION INITIATION FACTOR 4B/4H"/>
    <property type="match status" value="1"/>
</dbReference>
<dbReference type="PROSITE" id="PS50102">
    <property type="entry name" value="RRM"/>
    <property type="match status" value="1"/>
</dbReference>
<feature type="domain" description="RRM" evidence="4">
    <location>
        <begin position="27"/>
        <end position="103"/>
    </location>
</feature>
<dbReference type="PANTHER" id="PTHR23236:SF11">
    <property type="entry name" value="EUKARYOTIC TRANSLATION INITIATION FACTOR 4H"/>
    <property type="match status" value="1"/>
</dbReference>
<protein>
    <recommendedName>
        <fullName evidence="4">RRM domain-containing protein</fullName>
    </recommendedName>
</protein>
<keyword evidence="1 2" id="KW-0694">RNA-binding</keyword>
<feature type="compositionally biased region" description="Gly residues" evidence="3">
    <location>
        <begin position="111"/>
        <end position="126"/>
    </location>
</feature>
<dbReference type="InterPro" id="IPR012677">
    <property type="entry name" value="Nucleotide-bd_a/b_plait_sf"/>
</dbReference>
<dbReference type="Pfam" id="PF00076">
    <property type="entry name" value="RRM_1"/>
    <property type="match status" value="1"/>
</dbReference>
<comment type="caution">
    <text evidence="5">The sequence shown here is derived from an EMBL/GenBank/DDBJ whole genome shotgun (WGS) entry which is preliminary data.</text>
</comment>
<evidence type="ECO:0000256" key="2">
    <source>
        <dbReference type="PROSITE-ProRule" id="PRU00176"/>
    </source>
</evidence>
<evidence type="ECO:0000256" key="3">
    <source>
        <dbReference type="SAM" id="MobiDB-lite"/>
    </source>
</evidence>
<feature type="region of interest" description="Disordered" evidence="3">
    <location>
        <begin position="275"/>
        <end position="307"/>
    </location>
</feature>
<dbReference type="SMART" id="SM00360">
    <property type="entry name" value="RRM"/>
    <property type="match status" value="1"/>
</dbReference>
<dbReference type="SUPFAM" id="SSF54928">
    <property type="entry name" value="RNA-binding domain, RBD"/>
    <property type="match status" value="1"/>
</dbReference>
<feature type="compositionally biased region" description="Low complexity" evidence="3">
    <location>
        <begin position="158"/>
        <end position="170"/>
    </location>
</feature>
<dbReference type="InterPro" id="IPR000504">
    <property type="entry name" value="RRM_dom"/>
</dbReference>
<organism evidence="5 6">
    <name type="scientific">Orchesella dallaii</name>
    <dbReference type="NCBI Taxonomy" id="48710"/>
    <lineage>
        <taxon>Eukaryota</taxon>
        <taxon>Metazoa</taxon>
        <taxon>Ecdysozoa</taxon>
        <taxon>Arthropoda</taxon>
        <taxon>Hexapoda</taxon>
        <taxon>Collembola</taxon>
        <taxon>Entomobryomorpha</taxon>
        <taxon>Entomobryoidea</taxon>
        <taxon>Orchesellidae</taxon>
        <taxon>Orchesellinae</taxon>
        <taxon>Orchesella</taxon>
    </lineage>
</organism>
<gene>
    <name evidence="5" type="ORF">ODALV1_LOCUS26885</name>
</gene>
<evidence type="ECO:0000313" key="6">
    <source>
        <dbReference type="Proteomes" id="UP001642540"/>
    </source>
</evidence>
<feature type="compositionally biased region" description="Polar residues" evidence="3">
    <location>
        <begin position="14"/>
        <end position="24"/>
    </location>
</feature>
<proteinExistence type="predicted"/>
<evidence type="ECO:0000259" key="4">
    <source>
        <dbReference type="PROSITE" id="PS50102"/>
    </source>
</evidence>
<keyword evidence="6" id="KW-1185">Reference proteome</keyword>
<evidence type="ECO:0000313" key="5">
    <source>
        <dbReference type="EMBL" id="CAL8137368.1"/>
    </source>
</evidence>
<dbReference type="Proteomes" id="UP001642540">
    <property type="component" value="Unassembled WGS sequence"/>
</dbReference>
<sequence>MAGREYGGNRYRNFGSTTDPNSRQPPFVAYVGNLPRGVVQGDIDKLFGDLKTRSIRLVYDKETERFKGFCYVEFDEFETLEKALAYDGSVIDGVPIKVDIAEGRKNDRGGQRGGRGGGPMNRGGPGHQSYNQGYNRGGSGGGGGGYHQSPPAQEDHYNYNNYNRGGNTRVGQGGYGGRGNGGGGGREGGGREGGGRGGGNSYGGYNADRVQRPYNDTRGYSSRPRRDSERSKTSEEFKEPTPEELAARPKLKLLPRTVADPVNAMAASKQALEIFGGAKPREENLKGKPKETTKNNDGMVDHRDNTA</sequence>
<feature type="region of interest" description="Disordered" evidence="3">
    <location>
        <begin position="102"/>
        <end position="250"/>
    </location>
</feature>
<name>A0ABP1RW66_9HEXA</name>
<reference evidence="5 6" key="1">
    <citation type="submission" date="2024-08" db="EMBL/GenBank/DDBJ databases">
        <authorList>
            <person name="Cucini C."/>
            <person name="Frati F."/>
        </authorList>
    </citation>
    <scope>NUCLEOTIDE SEQUENCE [LARGE SCALE GENOMIC DNA]</scope>
</reference>
<feature type="compositionally biased region" description="Basic and acidic residues" evidence="3">
    <location>
        <begin position="224"/>
        <end position="247"/>
    </location>
</feature>
<dbReference type="Gene3D" id="3.30.70.330">
    <property type="match status" value="1"/>
</dbReference>
<feature type="compositionally biased region" description="Gly residues" evidence="3">
    <location>
        <begin position="171"/>
        <end position="187"/>
    </location>
</feature>
<dbReference type="EMBL" id="CAXLJM020000117">
    <property type="protein sequence ID" value="CAL8137368.1"/>
    <property type="molecule type" value="Genomic_DNA"/>
</dbReference>
<feature type="compositionally biased region" description="Gly residues" evidence="3">
    <location>
        <begin position="135"/>
        <end position="146"/>
    </location>
</feature>
<dbReference type="InterPro" id="IPR035979">
    <property type="entry name" value="RBD_domain_sf"/>
</dbReference>
<feature type="compositionally biased region" description="Basic and acidic residues" evidence="3">
    <location>
        <begin position="279"/>
        <end position="307"/>
    </location>
</feature>